<sequence>MKESPVKKVAAIMFTDIVGYTTMMGDNESRALEVLRKSRAIHLSNIEKQKGLKIKEMGDGLLAQFNSPLQALLCARDIQLDARSLSCKIRIGIHFGEVTVEDGDVFGNGVNIASRLQSVADPGGIFISGDVFNEINTECDIAFDHLGKIRLKNVKRPIETLAIADKGFPRTSRKRKKELLGSDSIDSIAVLPFQNLSEDPSQQFFVDGMHDALITEISQISSLRVISRTSTLRYKNTTKSISEIGEELGVDALVEASVLRHKNKVRIQAQLIKTIQKEEHLWANSYDREVKDVLNMYNEVVKDITDKIDAKLTKAEAHHLDQTYEVVPEAYEAYLKGMFEWEKLSAVGLEKSLQYFSESTKIDQKFAPAYNGMAGVWLGKAQMGYLHIKDALPHIYENMYKSFDLDDHISESYFWRASLNVWIDWDWEKGKTSFEKAIQINPNLAVGRAYYSHLLAILGKLKEALSEIELAIQLDPYNILIQSLYGMVLNYARKYQRSKNVLLNILEENHAHPVALSTLRSVYYNLGEFEKSYEIFNKSYLEKGRNKESEVLQASYAEGGYQNALTRVAELKIEGTDGTYSTPWQIATLYTRAGNKDKAIEYIKKAHEIRDPNMPYLGIDPIFDNLREEPEYINILKQLNLYEFLNRKQDGSN</sequence>
<evidence type="ECO:0000313" key="3">
    <source>
        <dbReference type="Proteomes" id="UP000290889"/>
    </source>
</evidence>
<dbReference type="KEGG" id="mur:EQY75_08735"/>
<dbReference type="OrthoDB" id="9779074at2"/>
<dbReference type="InterPro" id="IPR001054">
    <property type="entry name" value="A/G_cyclase"/>
</dbReference>
<dbReference type="CDD" id="cd07302">
    <property type="entry name" value="CHD"/>
    <property type="match status" value="1"/>
</dbReference>
<dbReference type="GO" id="GO:0006171">
    <property type="term" value="P:cAMP biosynthetic process"/>
    <property type="evidence" value="ECO:0007669"/>
    <property type="project" value="TreeGrafter"/>
</dbReference>
<name>A0A411EAQ6_9FLAO</name>
<evidence type="ECO:0000313" key="2">
    <source>
        <dbReference type="EMBL" id="QBA64604.1"/>
    </source>
</evidence>
<dbReference type="SMART" id="SM00044">
    <property type="entry name" value="CYCc"/>
    <property type="match status" value="1"/>
</dbReference>
<dbReference type="GO" id="GO:0035556">
    <property type="term" value="P:intracellular signal transduction"/>
    <property type="evidence" value="ECO:0007669"/>
    <property type="project" value="InterPro"/>
</dbReference>
<dbReference type="SUPFAM" id="SSF48452">
    <property type="entry name" value="TPR-like"/>
    <property type="match status" value="1"/>
</dbReference>
<evidence type="ECO:0000259" key="1">
    <source>
        <dbReference type="PROSITE" id="PS50125"/>
    </source>
</evidence>
<dbReference type="InterPro" id="IPR019734">
    <property type="entry name" value="TPR_rpt"/>
</dbReference>
<dbReference type="InterPro" id="IPR050697">
    <property type="entry name" value="Adenylyl/Guanylyl_Cyclase_3/4"/>
</dbReference>
<reference evidence="2 3" key="1">
    <citation type="submission" date="2019-01" db="EMBL/GenBank/DDBJ databases">
        <title>Muriicola soli sp. nov., isolated from soil.</title>
        <authorList>
            <person name="Kang H.J."/>
            <person name="Kim S.B."/>
        </authorList>
    </citation>
    <scope>NUCLEOTIDE SEQUENCE [LARGE SCALE GENOMIC DNA]</scope>
    <source>
        <strain evidence="2 3">MMS17-SY002</strain>
    </source>
</reference>
<dbReference type="GO" id="GO:0004016">
    <property type="term" value="F:adenylate cyclase activity"/>
    <property type="evidence" value="ECO:0007669"/>
    <property type="project" value="UniProtKB-ARBA"/>
</dbReference>
<dbReference type="PROSITE" id="PS50125">
    <property type="entry name" value="GUANYLATE_CYCLASE_2"/>
    <property type="match status" value="1"/>
</dbReference>
<dbReference type="EMBL" id="CP035544">
    <property type="protein sequence ID" value="QBA64604.1"/>
    <property type="molecule type" value="Genomic_DNA"/>
</dbReference>
<dbReference type="Pfam" id="PF00211">
    <property type="entry name" value="Guanylate_cyc"/>
    <property type="match status" value="1"/>
</dbReference>
<dbReference type="PANTHER" id="PTHR43081:SF19">
    <property type="entry name" value="PH-SENSITIVE ADENYLATE CYCLASE RV1264"/>
    <property type="match status" value="1"/>
</dbReference>
<proteinExistence type="predicted"/>
<dbReference type="Proteomes" id="UP000290889">
    <property type="component" value="Chromosome"/>
</dbReference>
<dbReference type="RefSeq" id="WP_129605024.1">
    <property type="nucleotide sequence ID" value="NZ_CP035544.1"/>
</dbReference>
<dbReference type="Gene3D" id="3.30.70.1230">
    <property type="entry name" value="Nucleotide cyclase"/>
    <property type="match status" value="1"/>
</dbReference>
<dbReference type="InterPro" id="IPR029787">
    <property type="entry name" value="Nucleotide_cyclase"/>
</dbReference>
<dbReference type="InterPro" id="IPR011990">
    <property type="entry name" value="TPR-like_helical_dom_sf"/>
</dbReference>
<dbReference type="Gene3D" id="3.40.50.10070">
    <property type="entry name" value="TolB, N-terminal domain"/>
    <property type="match status" value="1"/>
</dbReference>
<gene>
    <name evidence="2" type="ORF">EQY75_08735</name>
</gene>
<protein>
    <recommendedName>
        <fullName evidence="1">Guanylate cyclase domain-containing protein</fullName>
    </recommendedName>
</protein>
<accession>A0A411EAQ6</accession>
<dbReference type="AlphaFoldDB" id="A0A411EAQ6"/>
<dbReference type="Pfam" id="PF13181">
    <property type="entry name" value="TPR_8"/>
    <property type="match status" value="1"/>
</dbReference>
<dbReference type="PANTHER" id="PTHR43081">
    <property type="entry name" value="ADENYLATE CYCLASE, TERMINAL-DIFFERENTIATION SPECIFIC-RELATED"/>
    <property type="match status" value="1"/>
</dbReference>
<keyword evidence="3" id="KW-1185">Reference proteome</keyword>
<organism evidence="2 3">
    <name type="scientific">Muriicola soli</name>
    <dbReference type="NCBI Taxonomy" id="2507538"/>
    <lineage>
        <taxon>Bacteria</taxon>
        <taxon>Pseudomonadati</taxon>
        <taxon>Bacteroidota</taxon>
        <taxon>Flavobacteriia</taxon>
        <taxon>Flavobacteriales</taxon>
        <taxon>Flavobacteriaceae</taxon>
        <taxon>Muriicola</taxon>
    </lineage>
</organism>
<dbReference type="SUPFAM" id="SSF55073">
    <property type="entry name" value="Nucleotide cyclase"/>
    <property type="match status" value="1"/>
</dbReference>
<dbReference type="Gene3D" id="1.25.40.10">
    <property type="entry name" value="Tetratricopeptide repeat domain"/>
    <property type="match status" value="2"/>
</dbReference>
<feature type="domain" description="Guanylate cyclase" evidence="1">
    <location>
        <begin position="11"/>
        <end position="117"/>
    </location>
</feature>
<dbReference type="NCBIfam" id="NF047558">
    <property type="entry name" value="TPR_END_plus"/>
    <property type="match status" value="1"/>
</dbReference>